<evidence type="ECO:0000313" key="1">
    <source>
        <dbReference type="Proteomes" id="UP000515124"/>
    </source>
</evidence>
<organism evidence="1 2">
    <name type="scientific">Prunus avium</name>
    <name type="common">Cherry</name>
    <name type="synonym">Cerasus avium</name>
    <dbReference type="NCBI Taxonomy" id="42229"/>
    <lineage>
        <taxon>Eukaryota</taxon>
        <taxon>Viridiplantae</taxon>
        <taxon>Streptophyta</taxon>
        <taxon>Embryophyta</taxon>
        <taxon>Tracheophyta</taxon>
        <taxon>Spermatophyta</taxon>
        <taxon>Magnoliopsida</taxon>
        <taxon>eudicotyledons</taxon>
        <taxon>Gunneridae</taxon>
        <taxon>Pentapetalae</taxon>
        <taxon>rosids</taxon>
        <taxon>fabids</taxon>
        <taxon>Rosales</taxon>
        <taxon>Rosaceae</taxon>
        <taxon>Amygdaloideae</taxon>
        <taxon>Amygdaleae</taxon>
        <taxon>Prunus</taxon>
    </lineage>
</organism>
<sequence>MVDFEEIPNDSDAPVDSSPERAIMVVPCGDPNVRKTIYLGVNRFLYAHEQPSCIIPVYRMTTIVTGSFVGGFNRGLLDDDNRVKFELRNLAGLHFMTGTFRVSFYIWSEILLDGRRIARLGWPHQLLSEVLLESICLFKNRCIAETELENWYQDDNRVVRDTIRFYDGGIQVRDDHFNFLGWIFNQSCTNYDELSAQISFCARRGGLEEPYTTRFEWTKPGDCAPKQDITQFFAELKMIVLYQIRDGDGNDDDVVHAVQGDNDVQADDENNAMKMKRKKMRMKWKKMRVHWKKLRVLNWKKVKMVQWVKAKMNRWKRRQMKKWNKMLSSM</sequence>
<dbReference type="AlphaFoldDB" id="A0A6P5TL81"/>
<dbReference type="RefSeq" id="XP_021827825.1">
    <property type="nucleotide sequence ID" value="XM_021972133.1"/>
</dbReference>
<name>A0A6P5TL81_PRUAV</name>
<dbReference type="GeneID" id="110768400"/>
<dbReference type="Proteomes" id="UP000515124">
    <property type="component" value="Unplaced"/>
</dbReference>
<reference evidence="2" key="1">
    <citation type="submission" date="2025-08" db="UniProtKB">
        <authorList>
            <consortium name="RefSeq"/>
        </authorList>
    </citation>
    <scope>IDENTIFICATION</scope>
</reference>
<evidence type="ECO:0000313" key="2">
    <source>
        <dbReference type="RefSeq" id="XP_021827825.1"/>
    </source>
</evidence>
<keyword evidence="1" id="KW-1185">Reference proteome</keyword>
<proteinExistence type="predicted"/>
<dbReference type="KEGG" id="pavi:110768400"/>
<protein>
    <submittedName>
        <fullName evidence="2">Uncharacterized protein LOC110768400</fullName>
    </submittedName>
</protein>
<accession>A0A6P5TL81</accession>
<gene>
    <name evidence="2" type="primary">LOC110768400</name>
</gene>